<dbReference type="Proteomes" id="UP000643165">
    <property type="component" value="Unassembled WGS sequence"/>
</dbReference>
<evidence type="ECO:0000313" key="3">
    <source>
        <dbReference type="Proteomes" id="UP000643165"/>
    </source>
</evidence>
<reference evidence="2 3" key="1">
    <citation type="submission" date="2021-01" db="EMBL/GenBank/DDBJ databases">
        <title>Whole genome shotgun sequence of Verrucosispora lutea NBRC 106530.</title>
        <authorList>
            <person name="Komaki H."/>
            <person name="Tamura T."/>
        </authorList>
    </citation>
    <scope>NUCLEOTIDE SEQUENCE [LARGE SCALE GENOMIC DNA]</scope>
    <source>
        <strain evidence="2 3">NBRC 106530</strain>
    </source>
</reference>
<evidence type="ECO:0000313" key="2">
    <source>
        <dbReference type="EMBL" id="GIJ19752.1"/>
    </source>
</evidence>
<proteinExistence type="predicted"/>
<dbReference type="InterPro" id="IPR009081">
    <property type="entry name" value="PP-bd_ACP"/>
</dbReference>
<dbReference type="SUPFAM" id="SSF47336">
    <property type="entry name" value="ACP-like"/>
    <property type="match status" value="1"/>
</dbReference>
<dbReference type="InterPro" id="IPR036736">
    <property type="entry name" value="ACP-like_sf"/>
</dbReference>
<dbReference type="Pfam" id="PF00550">
    <property type="entry name" value="PP-binding"/>
    <property type="match status" value="1"/>
</dbReference>
<dbReference type="PROSITE" id="PS50075">
    <property type="entry name" value="CARRIER"/>
    <property type="match status" value="1"/>
</dbReference>
<feature type="domain" description="Carrier" evidence="1">
    <location>
        <begin position="8"/>
        <end position="85"/>
    </location>
</feature>
<protein>
    <recommendedName>
        <fullName evidence="1">Carrier domain-containing protein</fullName>
    </recommendedName>
</protein>
<gene>
    <name evidence="2" type="ORF">Vlu01_03760</name>
</gene>
<name>A0ABQ4IP96_9ACTN</name>
<dbReference type="EMBL" id="BOPB01000002">
    <property type="protein sequence ID" value="GIJ19752.1"/>
    <property type="molecule type" value="Genomic_DNA"/>
</dbReference>
<dbReference type="RefSeq" id="WP_203991954.1">
    <property type="nucleotide sequence ID" value="NZ_BOPB01000002.1"/>
</dbReference>
<evidence type="ECO:0000259" key="1">
    <source>
        <dbReference type="PROSITE" id="PS50075"/>
    </source>
</evidence>
<dbReference type="Gene3D" id="1.10.1200.10">
    <property type="entry name" value="ACP-like"/>
    <property type="match status" value="1"/>
</dbReference>
<sequence length="92" mass="10514">MKSAVTPEQIHQVVVDVVTEKLSAYDERADESVLDEPIAQLPFDSLDSLEVTHELERRLHLQTDAAVVAAFETFREYVPYLQSLVEPSWQQD</sequence>
<comment type="caution">
    <text evidence="2">The sequence shown here is derived from an EMBL/GenBank/DDBJ whole genome shotgun (WGS) entry which is preliminary data.</text>
</comment>
<accession>A0ABQ4IP96</accession>
<organism evidence="2 3">
    <name type="scientific">Micromonospora lutea</name>
    <dbReference type="NCBI Taxonomy" id="419825"/>
    <lineage>
        <taxon>Bacteria</taxon>
        <taxon>Bacillati</taxon>
        <taxon>Actinomycetota</taxon>
        <taxon>Actinomycetes</taxon>
        <taxon>Micromonosporales</taxon>
        <taxon>Micromonosporaceae</taxon>
        <taxon>Micromonospora</taxon>
    </lineage>
</organism>
<keyword evidence="3" id="KW-1185">Reference proteome</keyword>